<evidence type="ECO:0008006" key="3">
    <source>
        <dbReference type="Google" id="ProtNLM"/>
    </source>
</evidence>
<keyword evidence="1" id="KW-0732">Signal</keyword>
<reference evidence="2" key="1">
    <citation type="submission" date="2022-10" db="EMBL/GenBank/DDBJ databases">
        <title>The complete genomes of actinobacterial strains from the NBC collection.</title>
        <authorList>
            <person name="Joergensen T.S."/>
            <person name="Alvarez Arevalo M."/>
            <person name="Sterndorff E.B."/>
            <person name="Faurdal D."/>
            <person name="Vuksanovic O."/>
            <person name="Mourched A.-S."/>
            <person name="Charusanti P."/>
            <person name="Shaw S."/>
            <person name="Blin K."/>
            <person name="Weber T."/>
        </authorList>
    </citation>
    <scope>NUCLEOTIDE SEQUENCE</scope>
    <source>
        <strain evidence="2">NBC_00003</strain>
    </source>
</reference>
<organism evidence="2">
    <name type="scientific">Streptomyces sp. NBC_00003</name>
    <dbReference type="NCBI Taxonomy" id="2903608"/>
    <lineage>
        <taxon>Bacteria</taxon>
        <taxon>Bacillati</taxon>
        <taxon>Actinomycetota</taxon>
        <taxon>Actinomycetes</taxon>
        <taxon>Kitasatosporales</taxon>
        <taxon>Streptomycetaceae</taxon>
        <taxon>Streptomyces</taxon>
    </lineage>
</organism>
<feature type="chain" id="PRO_5043536040" description="Secreted protein" evidence="1">
    <location>
        <begin position="30"/>
        <end position="120"/>
    </location>
</feature>
<name>A0AAU2V006_9ACTN</name>
<accession>A0AAU2V006</accession>
<sequence length="120" mass="12652">MTPIRKAAIAVAALGAAALPLTGATTASAGTNGQQVAVSTYYSDKVQVCGHNQNNAWVCTGYFNTPGTGYTGRAGYWYKGQVTITGVRNSPHQVRTAYCNVPVSQSGNWTYCDGRSNRAL</sequence>
<feature type="signal peptide" evidence="1">
    <location>
        <begin position="1"/>
        <end position="29"/>
    </location>
</feature>
<gene>
    <name evidence="2" type="ORF">OG549_08425</name>
</gene>
<evidence type="ECO:0000313" key="2">
    <source>
        <dbReference type="EMBL" id="WTW60667.1"/>
    </source>
</evidence>
<evidence type="ECO:0000256" key="1">
    <source>
        <dbReference type="SAM" id="SignalP"/>
    </source>
</evidence>
<dbReference type="EMBL" id="CP108318">
    <property type="protein sequence ID" value="WTW60667.1"/>
    <property type="molecule type" value="Genomic_DNA"/>
</dbReference>
<dbReference type="AlphaFoldDB" id="A0AAU2V006"/>
<protein>
    <recommendedName>
        <fullName evidence="3">Secreted protein</fullName>
    </recommendedName>
</protein>
<proteinExistence type="predicted"/>